<comment type="caution">
    <text evidence="3">The sequence shown here is derived from an EMBL/GenBank/DDBJ whole genome shotgun (WGS) entry which is preliminary data.</text>
</comment>
<feature type="domain" description="Peptidase A1" evidence="2">
    <location>
        <begin position="51"/>
        <end position="283"/>
    </location>
</feature>
<accession>A0ABQ8IBI4</accession>
<dbReference type="InterPro" id="IPR021109">
    <property type="entry name" value="Peptidase_aspartic_dom_sf"/>
</dbReference>
<sequence>MDPARYLAKRTRLRRRSLNSISSNDFSSVDDVLEAQTILPLLKSPLGDGNFVVKVGFGTPKRDLTLMFDTGSYKTWIQCLPCDNCYDQEEPVFNPSSSSTFSVAATCASPPCHYEVNYRDGSQIKGYYASDTLTFPSFYVPNVVFGCGQNNTADFGKVAGVLGVGQVLEISFRELMSIYHPAANLSKSKPMDLCYDIEGFDVNSINNIAPSITLHFDGSRYLNFGPSVLVYIENDSRTVCLAFAANKGPGDWIIIGNHQQQNLDIYYNVLNKEVGFRTGGCST</sequence>
<dbReference type="Gene3D" id="2.40.70.10">
    <property type="entry name" value="Acid Proteases"/>
    <property type="match status" value="2"/>
</dbReference>
<name>A0ABQ8IBI4_9ROSI</name>
<comment type="similarity">
    <text evidence="1">Belongs to the peptidase A1 family.</text>
</comment>
<dbReference type="InterPro" id="IPR032861">
    <property type="entry name" value="TAXi_N"/>
</dbReference>
<dbReference type="Proteomes" id="UP000827721">
    <property type="component" value="Unassembled WGS sequence"/>
</dbReference>
<reference evidence="3 4" key="1">
    <citation type="submission" date="2021-02" db="EMBL/GenBank/DDBJ databases">
        <title>Plant Genome Project.</title>
        <authorList>
            <person name="Zhang R.-G."/>
        </authorList>
    </citation>
    <scope>NUCLEOTIDE SEQUENCE [LARGE SCALE GENOMIC DNA]</scope>
    <source>
        <tissue evidence="3">Leaves</tissue>
    </source>
</reference>
<proteinExistence type="inferred from homology"/>
<evidence type="ECO:0000256" key="1">
    <source>
        <dbReference type="ARBA" id="ARBA00007447"/>
    </source>
</evidence>
<protein>
    <recommendedName>
        <fullName evidence="2">Peptidase A1 domain-containing protein</fullName>
    </recommendedName>
</protein>
<dbReference type="InterPro" id="IPR033121">
    <property type="entry name" value="PEPTIDASE_A1"/>
</dbReference>
<dbReference type="Pfam" id="PF14543">
    <property type="entry name" value="TAXi_N"/>
    <property type="match status" value="1"/>
</dbReference>
<dbReference type="Pfam" id="PF14541">
    <property type="entry name" value="TAXi_C"/>
    <property type="match status" value="1"/>
</dbReference>
<dbReference type="PANTHER" id="PTHR13683">
    <property type="entry name" value="ASPARTYL PROTEASES"/>
    <property type="match status" value="1"/>
</dbReference>
<dbReference type="PANTHER" id="PTHR13683:SF750">
    <property type="entry name" value="ASPARTYL PROTEASE AED1"/>
    <property type="match status" value="1"/>
</dbReference>
<dbReference type="PROSITE" id="PS51767">
    <property type="entry name" value="PEPTIDASE_A1"/>
    <property type="match status" value="1"/>
</dbReference>
<evidence type="ECO:0000313" key="4">
    <source>
        <dbReference type="Proteomes" id="UP000827721"/>
    </source>
</evidence>
<gene>
    <name evidence="3" type="ORF">JRO89_XS03G0239400</name>
</gene>
<organism evidence="3 4">
    <name type="scientific">Xanthoceras sorbifolium</name>
    <dbReference type="NCBI Taxonomy" id="99658"/>
    <lineage>
        <taxon>Eukaryota</taxon>
        <taxon>Viridiplantae</taxon>
        <taxon>Streptophyta</taxon>
        <taxon>Embryophyta</taxon>
        <taxon>Tracheophyta</taxon>
        <taxon>Spermatophyta</taxon>
        <taxon>Magnoliopsida</taxon>
        <taxon>eudicotyledons</taxon>
        <taxon>Gunneridae</taxon>
        <taxon>Pentapetalae</taxon>
        <taxon>rosids</taxon>
        <taxon>malvids</taxon>
        <taxon>Sapindales</taxon>
        <taxon>Sapindaceae</taxon>
        <taxon>Xanthoceroideae</taxon>
        <taxon>Xanthoceras</taxon>
    </lineage>
</organism>
<dbReference type="InterPro" id="IPR032799">
    <property type="entry name" value="TAXi_C"/>
</dbReference>
<evidence type="ECO:0000313" key="3">
    <source>
        <dbReference type="EMBL" id="KAH7574009.1"/>
    </source>
</evidence>
<dbReference type="EMBL" id="JAFEMO010000003">
    <property type="protein sequence ID" value="KAH7574009.1"/>
    <property type="molecule type" value="Genomic_DNA"/>
</dbReference>
<keyword evidence="4" id="KW-1185">Reference proteome</keyword>
<dbReference type="InterPro" id="IPR001461">
    <property type="entry name" value="Aspartic_peptidase_A1"/>
</dbReference>
<dbReference type="SUPFAM" id="SSF50630">
    <property type="entry name" value="Acid proteases"/>
    <property type="match status" value="1"/>
</dbReference>
<evidence type="ECO:0000259" key="2">
    <source>
        <dbReference type="PROSITE" id="PS51767"/>
    </source>
</evidence>